<evidence type="ECO:0000313" key="3">
    <source>
        <dbReference type="EMBL" id="MBC5627815.1"/>
    </source>
</evidence>
<proteinExistence type="predicted"/>
<name>A0ABR7D9I5_9CLOT</name>
<feature type="domain" description="Phosphatidic acid phosphatase type 2/haloperoxidase" evidence="2">
    <location>
        <begin position="137"/>
        <end position="263"/>
    </location>
</feature>
<protein>
    <submittedName>
        <fullName evidence="3">Phosphatase PAP2 family protein</fullName>
    </submittedName>
</protein>
<dbReference type="SMART" id="SM00014">
    <property type="entry name" value="acidPPc"/>
    <property type="match status" value="1"/>
</dbReference>
<gene>
    <name evidence="3" type="ORF">H8S20_02805</name>
</gene>
<accession>A0ABR7D9I5</accession>
<dbReference type="SUPFAM" id="SSF48317">
    <property type="entry name" value="Acid phosphatase/Vanadium-dependent haloperoxidase"/>
    <property type="match status" value="1"/>
</dbReference>
<feature type="transmembrane region" description="Helical" evidence="1">
    <location>
        <begin position="39"/>
        <end position="60"/>
    </location>
</feature>
<dbReference type="InterPro" id="IPR036938">
    <property type="entry name" value="PAP2/HPO_sf"/>
</dbReference>
<feature type="transmembrane region" description="Helical" evidence="1">
    <location>
        <begin position="131"/>
        <end position="152"/>
    </location>
</feature>
<evidence type="ECO:0000259" key="2">
    <source>
        <dbReference type="SMART" id="SM00014"/>
    </source>
</evidence>
<feature type="transmembrane region" description="Helical" evidence="1">
    <location>
        <begin position="245"/>
        <end position="262"/>
    </location>
</feature>
<feature type="transmembrane region" description="Helical" evidence="1">
    <location>
        <begin position="72"/>
        <end position="92"/>
    </location>
</feature>
<feature type="transmembrane region" description="Helical" evidence="1">
    <location>
        <begin position="221"/>
        <end position="239"/>
    </location>
</feature>
<dbReference type="InterPro" id="IPR000326">
    <property type="entry name" value="PAP2/HPO"/>
</dbReference>
<organism evidence="3 4">
    <name type="scientific">Clostridium hominis</name>
    <dbReference type="NCBI Taxonomy" id="2763036"/>
    <lineage>
        <taxon>Bacteria</taxon>
        <taxon>Bacillati</taxon>
        <taxon>Bacillota</taxon>
        <taxon>Clostridia</taxon>
        <taxon>Eubacteriales</taxon>
        <taxon>Clostridiaceae</taxon>
        <taxon>Clostridium</taxon>
    </lineage>
</organism>
<dbReference type="RefSeq" id="WP_032119780.1">
    <property type="nucleotide sequence ID" value="NZ_JACOOO010000004.1"/>
</dbReference>
<keyword evidence="1" id="KW-0472">Membrane</keyword>
<sequence>MKKSYKIGLLIIGSLLVIFAFTDLQISKAIYNQQSTFGFIFEAIGEFPAALIASFCSMSLMITRNKDRSVKYILGTIGYSVLVVLFALMAAMLPVKYLSGPTLLIPLLAILYVGLFYIIAKKYTKTNREELRKAAIVGLLTFVFVTIAFNLIKMGWGRERYRNMVATGAFEGFSMWFIPQRFTTNNEFMSFPSGHSANAAIMIWITLIPTFVTSLKDKKNWFIGFATLWIVLVPISRIIVGAHFASDVTMGVTVTLVIFTLLKEKYIKKENIKDKEKISSINT</sequence>
<dbReference type="EMBL" id="JACOOO010000004">
    <property type="protein sequence ID" value="MBC5627815.1"/>
    <property type="molecule type" value="Genomic_DNA"/>
</dbReference>
<dbReference type="Pfam" id="PF01569">
    <property type="entry name" value="PAP2"/>
    <property type="match status" value="1"/>
</dbReference>
<dbReference type="Proteomes" id="UP000596929">
    <property type="component" value="Unassembled WGS sequence"/>
</dbReference>
<feature type="transmembrane region" description="Helical" evidence="1">
    <location>
        <begin position="98"/>
        <end position="119"/>
    </location>
</feature>
<evidence type="ECO:0000313" key="4">
    <source>
        <dbReference type="Proteomes" id="UP000596929"/>
    </source>
</evidence>
<dbReference type="Gene3D" id="1.20.144.10">
    <property type="entry name" value="Phosphatidic acid phosphatase type 2/haloperoxidase"/>
    <property type="match status" value="1"/>
</dbReference>
<evidence type="ECO:0000256" key="1">
    <source>
        <dbReference type="SAM" id="Phobius"/>
    </source>
</evidence>
<keyword evidence="1" id="KW-0812">Transmembrane</keyword>
<keyword evidence="1" id="KW-1133">Transmembrane helix</keyword>
<feature type="transmembrane region" description="Helical" evidence="1">
    <location>
        <begin position="7"/>
        <end position="27"/>
    </location>
</feature>
<feature type="transmembrane region" description="Helical" evidence="1">
    <location>
        <begin position="196"/>
        <end position="214"/>
    </location>
</feature>
<reference evidence="3 4" key="1">
    <citation type="submission" date="2020-08" db="EMBL/GenBank/DDBJ databases">
        <title>Genome public.</title>
        <authorList>
            <person name="Liu C."/>
            <person name="Sun Q."/>
        </authorList>
    </citation>
    <scope>NUCLEOTIDE SEQUENCE [LARGE SCALE GENOMIC DNA]</scope>
    <source>
        <strain evidence="3 4">NSJ-6</strain>
    </source>
</reference>
<keyword evidence="4" id="KW-1185">Reference proteome</keyword>
<comment type="caution">
    <text evidence="3">The sequence shown here is derived from an EMBL/GenBank/DDBJ whole genome shotgun (WGS) entry which is preliminary data.</text>
</comment>